<comment type="caution">
    <text evidence="1">The sequence shown here is derived from an EMBL/GenBank/DDBJ whole genome shotgun (WGS) entry which is preliminary data.</text>
</comment>
<evidence type="ECO:0000313" key="2">
    <source>
        <dbReference type="Proteomes" id="UP000593568"/>
    </source>
</evidence>
<dbReference type="Proteomes" id="UP000593568">
    <property type="component" value="Unassembled WGS sequence"/>
</dbReference>
<reference evidence="1 2" key="1">
    <citation type="journal article" date="2019" name="Genome Biol. Evol.">
        <title>Insights into the evolution of the New World diploid cottons (Gossypium, subgenus Houzingenia) based on genome sequencing.</title>
        <authorList>
            <person name="Grover C.E."/>
            <person name="Arick M.A. 2nd"/>
            <person name="Thrash A."/>
            <person name="Conover J.L."/>
            <person name="Sanders W.S."/>
            <person name="Peterson D.G."/>
            <person name="Frelichowski J.E."/>
            <person name="Scheffler J.A."/>
            <person name="Scheffler B.E."/>
            <person name="Wendel J.F."/>
        </authorList>
    </citation>
    <scope>NUCLEOTIDE SEQUENCE [LARGE SCALE GENOMIC DNA]</scope>
    <source>
        <strain evidence="1">8</strain>
        <tissue evidence="1">Leaf</tissue>
    </source>
</reference>
<protein>
    <submittedName>
        <fullName evidence="1">Uncharacterized protein</fullName>
    </submittedName>
</protein>
<gene>
    <name evidence="1" type="ORF">Gotri_027257</name>
</gene>
<accession>A0A7J9FJ92</accession>
<sequence length="81" mass="8732">MNSSFSLNIAPNGGGGSRFLAFVICLVADLAHYRRLRSLKCICGYQLTAVDGGYEKFESTISFLGASESEKCMGDHGVYSI</sequence>
<evidence type="ECO:0000313" key="1">
    <source>
        <dbReference type="EMBL" id="MBA0785349.1"/>
    </source>
</evidence>
<organism evidence="1 2">
    <name type="scientific">Gossypium trilobum</name>
    <dbReference type="NCBI Taxonomy" id="34281"/>
    <lineage>
        <taxon>Eukaryota</taxon>
        <taxon>Viridiplantae</taxon>
        <taxon>Streptophyta</taxon>
        <taxon>Embryophyta</taxon>
        <taxon>Tracheophyta</taxon>
        <taxon>Spermatophyta</taxon>
        <taxon>Magnoliopsida</taxon>
        <taxon>eudicotyledons</taxon>
        <taxon>Gunneridae</taxon>
        <taxon>Pentapetalae</taxon>
        <taxon>rosids</taxon>
        <taxon>malvids</taxon>
        <taxon>Malvales</taxon>
        <taxon>Malvaceae</taxon>
        <taxon>Malvoideae</taxon>
        <taxon>Gossypium</taxon>
    </lineage>
</organism>
<name>A0A7J9FJ92_9ROSI</name>
<keyword evidence="2" id="KW-1185">Reference proteome</keyword>
<proteinExistence type="predicted"/>
<dbReference type="AlphaFoldDB" id="A0A7J9FJ92"/>
<dbReference type="EMBL" id="JABEZW010218486">
    <property type="protein sequence ID" value="MBA0785349.1"/>
    <property type="molecule type" value="Genomic_DNA"/>
</dbReference>